<evidence type="ECO:0000313" key="7">
    <source>
        <dbReference type="Proteomes" id="UP000825935"/>
    </source>
</evidence>
<comment type="subcellular location">
    <subcellularLocation>
        <location evidence="1">Membrane</location>
        <topology evidence="1">Multi-pass membrane protein</topology>
    </subcellularLocation>
</comment>
<gene>
    <name evidence="6" type="ORF">KP509_01G103000</name>
</gene>
<keyword evidence="3 5" id="KW-1133">Transmembrane helix</keyword>
<keyword evidence="2 5" id="KW-0812">Transmembrane</keyword>
<evidence type="ECO:0000256" key="3">
    <source>
        <dbReference type="ARBA" id="ARBA00022989"/>
    </source>
</evidence>
<feature type="transmembrane region" description="Helical" evidence="5">
    <location>
        <begin position="86"/>
        <end position="103"/>
    </location>
</feature>
<evidence type="ECO:0000256" key="2">
    <source>
        <dbReference type="ARBA" id="ARBA00022692"/>
    </source>
</evidence>
<feature type="transmembrane region" description="Helical" evidence="5">
    <location>
        <begin position="428"/>
        <end position="449"/>
    </location>
</feature>
<feature type="transmembrane region" description="Helical" evidence="5">
    <location>
        <begin position="361"/>
        <end position="380"/>
    </location>
</feature>
<dbReference type="GO" id="GO:0016020">
    <property type="term" value="C:membrane"/>
    <property type="evidence" value="ECO:0007669"/>
    <property type="project" value="UniProtKB-SubCell"/>
</dbReference>
<proteinExistence type="predicted"/>
<dbReference type="AlphaFoldDB" id="A0A8T2VNS1"/>
<feature type="transmembrane region" description="Helical" evidence="5">
    <location>
        <begin position="164"/>
        <end position="181"/>
    </location>
</feature>
<dbReference type="GO" id="GO:0006506">
    <property type="term" value="P:GPI anchor biosynthetic process"/>
    <property type="evidence" value="ECO:0007669"/>
    <property type="project" value="InterPro"/>
</dbReference>
<feature type="transmembrane region" description="Helical" evidence="5">
    <location>
        <begin position="20"/>
        <end position="39"/>
    </location>
</feature>
<reference evidence="6" key="1">
    <citation type="submission" date="2021-08" db="EMBL/GenBank/DDBJ databases">
        <title>WGS assembly of Ceratopteris richardii.</title>
        <authorList>
            <person name="Marchant D.B."/>
            <person name="Chen G."/>
            <person name="Jenkins J."/>
            <person name="Shu S."/>
            <person name="Leebens-Mack J."/>
            <person name="Grimwood J."/>
            <person name="Schmutz J."/>
            <person name="Soltis P."/>
            <person name="Soltis D."/>
            <person name="Chen Z.-H."/>
        </authorList>
    </citation>
    <scope>NUCLEOTIDE SEQUENCE</scope>
    <source>
        <strain evidence="6">Whitten #5841</strain>
        <tissue evidence="6">Leaf</tissue>
    </source>
</reference>
<accession>A0A8T2VNS1</accession>
<feature type="transmembrane region" description="Helical" evidence="5">
    <location>
        <begin position="60"/>
        <end position="80"/>
    </location>
</feature>
<dbReference type="Proteomes" id="UP000825935">
    <property type="component" value="Chromosome 1"/>
</dbReference>
<name>A0A8T2VNS1_CERRI</name>
<dbReference type="PANTHER" id="PTHR20661:SF0">
    <property type="entry name" value="PHOSPHATIDYLINOSITOL-GLYCAN BIOSYNTHESIS CLASS W PROTEIN"/>
    <property type="match status" value="1"/>
</dbReference>
<evidence type="ECO:0000256" key="4">
    <source>
        <dbReference type="ARBA" id="ARBA00023136"/>
    </source>
</evidence>
<sequence length="455" mass="50840">MDSDSYKRLKEDFVSNLSGTSMLEISALSFLFPAFLLLFKCHQVSSGAEMHRKEGVKTHLFRNLIVEFTFIVIPTLSVLTILNEKVYLLTSVLFCGLASTIFMKRKHFECHETLSKDKNWPNSTNLQFLSSYRFIVMLVTCLSILSVDFNIFPRRYAKAETYGTGLMDVGVGSFVTVNAIVSRKARGISELRGNTVGNTAPLIVLGFARLLSTKQVDYQVHVGEYGVHWNFFFTLAAVTLLTSIVEIPAHLSGIAGGSILIAYQFCLLGHLNNFLNSAERGSNLITQNKEGIFSLFGYWGLYLLGIQLGHFLFKSRKRVGEGGLARLKYMISIWSLTVLFWFLAWIFDRFVEKTSRRSCNLTYALFILAVNLQGIGVLVVSDAFPNMNLLTVERIFTENMLATFLIANVLTGLVNLSINTIFAPASMAFGVLLLYALVLLLGMGIINSLKIKIKV</sequence>
<evidence type="ECO:0000313" key="6">
    <source>
        <dbReference type="EMBL" id="KAH7447356.1"/>
    </source>
</evidence>
<evidence type="ECO:0000256" key="5">
    <source>
        <dbReference type="SAM" id="Phobius"/>
    </source>
</evidence>
<dbReference type="PIRSF" id="PIRSF017321">
    <property type="entry name" value="GWT1"/>
    <property type="match status" value="1"/>
</dbReference>
<feature type="transmembrane region" description="Helical" evidence="5">
    <location>
        <begin position="227"/>
        <end position="245"/>
    </location>
</feature>
<organism evidence="6 7">
    <name type="scientific">Ceratopteris richardii</name>
    <name type="common">Triangle waterfern</name>
    <dbReference type="NCBI Taxonomy" id="49495"/>
    <lineage>
        <taxon>Eukaryota</taxon>
        <taxon>Viridiplantae</taxon>
        <taxon>Streptophyta</taxon>
        <taxon>Embryophyta</taxon>
        <taxon>Tracheophyta</taxon>
        <taxon>Polypodiopsida</taxon>
        <taxon>Polypodiidae</taxon>
        <taxon>Polypodiales</taxon>
        <taxon>Pteridineae</taxon>
        <taxon>Pteridaceae</taxon>
        <taxon>Parkerioideae</taxon>
        <taxon>Ceratopteris</taxon>
    </lineage>
</organism>
<dbReference type="OMA" id="GLYVMQP"/>
<dbReference type="OrthoDB" id="15270at2759"/>
<comment type="caution">
    <text evidence="6">The sequence shown here is derived from an EMBL/GenBank/DDBJ whole genome shotgun (WGS) entry which is preliminary data.</text>
</comment>
<feature type="transmembrane region" description="Helical" evidence="5">
    <location>
        <begin position="325"/>
        <end position="346"/>
    </location>
</feature>
<keyword evidence="7" id="KW-1185">Reference proteome</keyword>
<dbReference type="Pfam" id="PF06423">
    <property type="entry name" value="GWT1"/>
    <property type="match status" value="1"/>
</dbReference>
<feature type="transmembrane region" description="Helical" evidence="5">
    <location>
        <begin position="291"/>
        <end position="313"/>
    </location>
</feature>
<dbReference type="EMBL" id="CM035406">
    <property type="protein sequence ID" value="KAH7447356.1"/>
    <property type="molecule type" value="Genomic_DNA"/>
</dbReference>
<keyword evidence="4 5" id="KW-0472">Membrane</keyword>
<dbReference type="PANTHER" id="PTHR20661">
    <property type="entry name" value="PHOSPHATIDYLINOSITOL-GLYCAN BIOSYNTHESIS CLASS W PROTEIN"/>
    <property type="match status" value="1"/>
</dbReference>
<feature type="transmembrane region" description="Helical" evidence="5">
    <location>
        <begin position="193"/>
        <end position="212"/>
    </location>
</feature>
<dbReference type="GO" id="GO:0032216">
    <property type="term" value="F:glucosaminyl-phosphatidylinositol O-acyltransferase activity"/>
    <property type="evidence" value="ECO:0007669"/>
    <property type="project" value="TreeGrafter"/>
</dbReference>
<dbReference type="GO" id="GO:0072659">
    <property type="term" value="P:protein localization to plasma membrane"/>
    <property type="evidence" value="ECO:0007669"/>
    <property type="project" value="TreeGrafter"/>
</dbReference>
<dbReference type="InterPro" id="IPR009447">
    <property type="entry name" value="PIGW/GWT1"/>
</dbReference>
<protein>
    <submittedName>
        <fullName evidence="6">Uncharacterized protein</fullName>
    </submittedName>
</protein>
<evidence type="ECO:0000256" key="1">
    <source>
        <dbReference type="ARBA" id="ARBA00004141"/>
    </source>
</evidence>
<dbReference type="GO" id="GO:0005783">
    <property type="term" value="C:endoplasmic reticulum"/>
    <property type="evidence" value="ECO:0007669"/>
    <property type="project" value="TreeGrafter"/>
</dbReference>
<feature type="transmembrane region" description="Helical" evidence="5">
    <location>
        <begin position="252"/>
        <end position="271"/>
    </location>
</feature>
<feature type="transmembrane region" description="Helical" evidence="5">
    <location>
        <begin position="134"/>
        <end position="152"/>
    </location>
</feature>
<feature type="transmembrane region" description="Helical" evidence="5">
    <location>
        <begin position="401"/>
        <end position="422"/>
    </location>
</feature>